<organism evidence="2 3">
    <name type="scientific">Portunus trituberculatus</name>
    <name type="common">Swimming crab</name>
    <name type="synonym">Neptunus trituberculatus</name>
    <dbReference type="NCBI Taxonomy" id="210409"/>
    <lineage>
        <taxon>Eukaryota</taxon>
        <taxon>Metazoa</taxon>
        <taxon>Ecdysozoa</taxon>
        <taxon>Arthropoda</taxon>
        <taxon>Crustacea</taxon>
        <taxon>Multicrustacea</taxon>
        <taxon>Malacostraca</taxon>
        <taxon>Eumalacostraca</taxon>
        <taxon>Eucarida</taxon>
        <taxon>Decapoda</taxon>
        <taxon>Pleocyemata</taxon>
        <taxon>Brachyura</taxon>
        <taxon>Eubrachyura</taxon>
        <taxon>Portunoidea</taxon>
        <taxon>Portunidae</taxon>
        <taxon>Portuninae</taxon>
        <taxon>Portunus</taxon>
    </lineage>
</organism>
<reference evidence="2 3" key="1">
    <citation type="submission" date="2019-05" db="EMBL/GenBank/DDBJ databases">
        <title>Another draft genome of Portunus trituberculatus and its Hox gene families provides insights of decapod evolution.</title>
        <authorList>
            <person name="Jeong J.-H."/>
            <person name="Song I."/>
            <person name="Kim S."/>
            <person name="Choi T."/>
            <person name="Kim D."/>
            <person name="Ryu S."/>
            <person name="Kim W."/>
        </authorList>
    </citation>
    <scope>NUCLEOTIDE SEQUENCE [LARGE SCALE GENOMIC DNA]</scope>
    <source>
        <tissue evidence="2">Muscle</tissue>
    </source>
</reference>
<evidence type="ECO:0000313" key="3">
    <source>
        <dbReference type="Proteomes" id="UP000324222"/>
    </source>
</evidence>
<feature type="region of interest" description="Disordered" evidence="1">
    <location>
        <begin position="56"/>
        <end position="80"/>
    </location>
</feature>
<name>A0A5B7GFJ0_PORTR</name>
<accession>A0A5B7GFJ0</accession>
<gene>
    <name evidence="2" type="ORF">E2C01_050078</name>
</gene>
<evidence type="ECO:0000313" key="2">
    <source>
        <dbReference type="EMBL" id="MPC56125.1"/>
    </source>
</evidence>
<comment type="caution">
    <text evidence="2">The sequence shown here is derived from an EMBL/GenBank/DDBJ whole genome shotgun (WGS) entry which is preliminary data.</text>
</comment>
<proteinExistence type="predicted"/>
<dbReference type="AlphaFoldDB" id="A0A5B7GFJ0"/>
<dbReference type="EMBL" id="VSRR010013714">
    <property type="protein sequence ID" value="MPC56125.1"/>
    <property type="molecule type" value="Genomic_DNA"/>
</dbReference>
<sequence length="107" mass="11869">MRPGETRHFTRVRGRRNDTAEFFLPSPLSSSDGESGLCLAVPRASETLLVRLMNKTPEGGSRLTRRRGTQDKPPFEPGIPRCNISWADHKARASDVIRVGDRAAVLL</sequence>
<protein>
    <submittedName>
        <fullName evidence="2">Uncharacterized protein</fullName>
    </submittedName>
</protein>
<keyword evidence="3" id="KW-1185">Reference proteome</keyword>
<dbReference type="Proteomes" id="UP000324222">
    <property type="component" value="Unassembled WGS sequence"/>
</dbReference>
<evidence type="ECO:0000256" key="1">
    <source>
        <dbReference type="SAM" id="MobiDB-lite"/>
    </source>
</evidence>